<evidence type="ECO:0000256" key="1">
    <source>
        <dbReference type="SAM" id="MobiDB-lite"/>
    </source>
</evidence>
<dbReference type="RefSeq" id="WP_159479873.1">
    <property type="nucleotide sequence ID" value="NZ_BAAATH010000030.1"/>
</dbReference>
<dbReference type="GeneID" id="96634469"/>
<feature type="region of interest" description="Disordered" evidence="1">
    <location>
        <begin position="130"/>
        <end position="174"/>
    </location>
</feature>
<dbReference type="Proteomes" id="UP000435837">
    <property type="component" value="Unassembled WGS sequence"/>
</dbReference>
<protein>
    <submittedName>
        <fullName evidence="2">Uncharacterized protein</fullName>
    </submittedName>
</protein>
<dbReference type="EMBL" id="BLIN01000005">
    <property type="protein sequence ID" value="GFE08817.1"/>
    <property type="molecule type" value="Genomic_DNA"/>
</dbReference>
<dbReference type="Proteomes" id="UP001432292">
    <property type="component" value="Chromosome"/>
</dbReference>
<name>A0A640SCD8_9ACTN</name>
<keyword evidence="5" id="KW-1185">Reference proteome</keyword>
<feature type="compositionally biased region" description="Basic and acidic residues" evidence="1">
    <location>
        <begin position="139"/>
        <end position="161"/>
    </location>
</feature>
<evidence type="ECO:0000313" key="4">
    <source>
        <dbReference type="Proteomes" id="UP000435837"/>
    </source>
</evidence>
<evidence type="ECO:0000313" key="3">
    <source>
        <dbReference type="EMBL" id="WUS26389.1"/>
    </source>
</evidence>
<accession>A0A640SCD8</accession>
<reference evidence="2 4" key="1">
    <citation type="submission" date="2019-12" db="EMBL/GenBank/DDBJ databases">
        <title>Whole genome shotgun sequence of Streptomyces caniferus NBRC 15389.</title>
        <authorList>
            <person name="Ichikawa N."/>
            <person name="Kimura A."/>
            <person name="Kitahashi Y."/>
            <person name="Komaki H."/>
            <person name="Tamura T."/>
        </authorList>
    </citation>
    <scope>NUCLEOTIDE SEQUENCE [LARGE SCALE GENOMIC DNA]</scope>
    <source>
        <strain evidence="2 4">NBRC 15389</strain>
    </source>
</reference>
<proteinExistence type="predicted"/>
<dbReference type="OrthoDB" id="3872440at2"/>
<dbReference type="AlphaFoldDB" id="A0A640SCD8"/>
<evidence type="ECO:0000313" key="5">
    <source>
        <dbReference type="Proteomes" id="UP001432292"/>
    </source>
</evidence>
<reference evidence="3" key="2">
    <citation type="submission" date="2022-10" db="EMBL/GenBank/DDBJ databases">
        <title>The complete genomes of actinobacterial strains from the NBC collection.</title>
        <authorList>
            <person name="Joergensen T.S."/>
            <person name="Alvarez Arevalo M."/>
            <person name="Sterndorff E.B."/>
            <person name="Faurdal D."/>
            <person name="Vuksanovic O."/>
            <person name="Mourched A.-S."/>
            <person name="Charusanti P."/>
            <person name="Shaw S."/>
            <person name="Blin K."/>
            <person name="Weber T."/>
        </authorList>
    </citation>
    <scope>NUCLEOTIDE SEQUENCE</scope>
    <source>
        <strain evidence="3">NBC_01256</strain>
    </source>
</reference>
<sequence>MHIRHIPLYALGAGALAVSVLLFGDGEGADAATGALTRTVTEGATETGVAPDAVPGVVVQPDPVAPGAAFSVSDGGRCSGDTAEATFDDAGLPAVQLSAQSGRLGGTATVPADTAPGSYRVTLTCGGASGARQSALDTGRADGDEEHGAADRREDSGRGEEYGQESGDGRQTLTGTMIVSDGAGQVVPQGGADTGLGGAAGTGRAATTAGGALLLAAAGWGALARRRPRGSRS</sequence>
<organism evidence="2 4">
    <name type="scientific">Streptomyces caniferus</name>
    <dbReference type="NCBI Taxonomy" id="285557"/>
    <lineage>
        <taxon>Bacteria</taxon>
        <taxon>Bacillati</taxon>
        <taxon>Actinomycetota</taxon>
        <taxon>Actinomycetes</taxon>
        <taxon>Kitasatosporales</taxon>
        <taxon>Streptomycetaceae</taxon>
        <taxon>Streptomyces</taxon>
    </lineage>
</organism>
<evidence type="ECO:0000313" key="2">
    <source>
        <dbReference type="EMBL" id="GFE08817.1"/>
    </source>
</evidence>
<dbReference type="EMBL" id="CP108473">
    <property type="protein sequence ID" value="WUS26389.1"/>
    <property type="molecule type" value="Genomic_DNA"/>
</dbReference>
<gene>
    <name evidence="3" type="ORF">OG727_31135</name>
    <name evidence="2" type="ORF">Scani_50850</name>
</gene>